<dbReference type="EC" id="2.3.1.180" evidence="9"/>
<evidence type="ECO:0000313" key="13">
    <source>
        <dbReference type="Proteomes" id="UP001519292"/>
    </source>
</evidence>
<dbReference type="Proteomes" id="UP001519292">
    <property type="component" value="Unassembled WGS sequence"/>
</dbReference>
<gene>
    <name evidence="9" type="primary">fabH</name>
    <name evidence="12" type="ORF">J2Z60_000795</name>
</gene>
<accession>A0ABS4MD64</accession>
<evidence type="ECO:0000259" key="10">
    <source>
        <dbReference type="Pfam" id="PF08541"/>
    </source>
</evidence>
<evidence type="ECO:0000259" key="11">
    <source>
        <dbReference type="Pfam" id="PF08545"/>
    </source>
</evidence>
<dbReference type="InterPro" id="IPR013747">
    <property type="entry name" value="ACP_syn_III_C"/>
</dbReference>
<keyword evidence="6 9" id="KW-0275">Fatty acid biosynthesis</keyword>
<dbReference type="Pfam" id="PF08545">
    <property type="entry name" value="ACP_syn_III"/>
    <property type="match status" value="1"/>
</dbReference>
<evidence type="ECO:0000256" key="7">
    <source>
        <dbReference type="ARBA" id="ARBA00023268"/>
    </source>
</evidence>
<keyword evidence="2 9" id="KW-0444">Lipid biosynthesis</keyword>
<proteinExistence type="inferred from homology"/>
<evidence type="ECO:0000256" key="8">
    <source>
        <dbReference type="ARBA" id="ARBA00023315"/>
    </source>
</evidence>
<feature type="active site" evidence="9">
    <location>
        <position position="112"/>
    </location>
</feature>
<feature type="active site" evidence="9">
    <location>
        <position position="249"/>
    </location>
</feature>
<evidence type="ECO:0000256" key="2">
    <source>
        <dbReference type="ARBA" id="ARBA00022516"/>
    </source>
</evidence>
<evidence type="ECO:0000313" key="12">
    <source>
        <dbReference type="EMBL" id="MBP2057624.1"/>
    </source>
</evidence>
<comment type="domain">
    <text evidence="9">The last Arg residue of the ACP-binding site is essential for the weak association between ACP/AcpP and FabH.</text>
</comment>
<keyword evidence="7 9" id="KW-0511">Multifunctional enzyme</keyword>
<dbReference type="SUPFAM" id="SSF53901">
    <property type="entry name" value="Thiolase-like"/>
    <property type="match status" value="1"/>
</dbReference>
<organism evidence="12 13">
    <name type="scientific">Lactobacillus colini</name>
    <dbReference type="NCBI Taxonomy" id="1819254"/>
    <lineage>
        <taxon>Bacteria</taxon>
        <taxon>Bacillati</taxon>
        <taxon>Bacillota</taxon>
        <taxon>Bacilli</taxon>
        <taxon>Lactobacillales</taxon>
        <taxon>Lactobacillaceae</taxon>
        <taxon>Lactobacillus</taxon>
    </lineage>
</organism>
<dbReference type="PANTHER" id="PTHR43091">
    <property type="entry name" value="3-OXOACYL-[ACYL-CARRIER-PROTEIN] SYNTHASE"/>
    <property type="match status" value="1"/>
</dbReference>
<dbReference type="InterPro" id="IPR004655">
    <property type="entry name" value="FabH"/>
</dbReference>
<dbReference type="Pfam" id="PF08541">
    <property type="entry name" value="ACP_syn_III_C"/>
    <property type="match status" value="1"/>
</dbReference>
<name>A0ABS4MD64_9LACO</name>
<evidence type="ECO:0000256" key="4">
    <source>
        <dbReference type="ARBA" id="ARBA00022832"/>
    </source>
</evidence>
<dbReference type="HAMAP" id="MF_01815">
    <property type="entry name" value="FabH"/>
    <property type="match status" value="1"/>
</dbReference>
<keyword evidence="8 9" id="KW-0012">Acyltransferase</keyword>
<comment type="function">
    <text evidence="9">Catalyzes the condensation reaction of fatty acid synthesis by the addition to an acyl acceptor of two carbons from malonyl-ACP. Catalyzes the first condensation reaction which initiates fatty acid synthesis and may therefore play a role in governing the total rate of fatty acid production. Possesses both acetoacetyl-ACP synthase and acetyl transacylase activities. Its substrate specificity determines the biosynthesis of branched-chain and/or straight-chain of fatty acids.</text>
</comment>
<protein>
    <recommendedName>
        <fullName evidence="9">Beta-ketoacyl-[acyl-carrier-protein] synthase III</fullName>
        <shortName evidence="9">Beta-ketoacyl-ACP synthase III</shortName>
        <shortName evidence="9">KAS III</shortName>
        <ecNumber evidence="9">2.3.1.180</ecNumber>
    </recommendedName>
    <alternativeName>
        <fullName evidence="9">3-oxoacyl-[acyl-carrier-protein] synthase 3</fullName>
    </alternativeName>
    <alternativeName>
        <fullName evidence="9">3-oxoacyl-[acyl-carrier-protein] synthase III</fullName>
    </alternativeName>
</protein>
<comment type="pathway">
    <text evidence="9">Lipid metabolism; fatty acid biosynthesis.</text>
</comment>
<dbReference type="NCBIfam" id="NF006829">
    <property type="entry name" value="PRK09352.1"/>
    <property type="match status" value="1"/>
</dbReference>
<keyword evidence="9" id="KW-0963">Cytoplasm</keyword>
<comment type="similarity">
    <text evidence="1 9">Belongs to the thiolase-like superfamily. FabH family.</text>
</comment>
<dbReference type="NCBIfam" id="TIGR00747">
    <property type="entry name" value="fabH"/>
    <property type="match status" value="1"/>
</dbReference>
<keyword evidence="5 9" id="KW-0443">Lipid metabolism</keyword>
<feature type="domain" description="Beta-ketoacyl-[acyl-carrier-protein] synthase III N-terminal" evidence="11">
    <location>
        <begin position="106"/>
        <end position="180"/>
    </location>
</feature>
<dbReference type="GO" id="GO:0033818">
    <property type="term" value="F:beta-ketoacyl-acyl-carrier-protein synthase III activity"/>
    <property type="evidence" value="ECO:0007669"/>
    <property type="project" value="UniProtKB-EC"/>
</dbReference>
<evidence type="ECO:0000256" key="5">
    <source>
        <dbReference type="ARBA" id="ARBA00023098"/>
    </source>
</evidence>
<dbReference type="Gene3D" id="3.40.47.10">
    <property type="match status" value="1"/>
</dbReference>
<comment type="caution">
    <text evidence="12">The sequence shown here is derived from an EMBL/GenBank/DDBJ whole genome shotgun (WGS) entry which is preliminary data.</text>
</comment>
<reference evidence="12 13" key="1">
    <citation type="submission" date="2021-03" db="EMBL/GenBank/DDBJ databases">
        <title>Genomic Encyclopedia of Type Strains, Phase IV (KMG-IV): sequencing the most valuable type-strain genomes for metagenomic binning, comparative biology and taxonomic classification.</title>
        <authorList>
            <person name="Goeker M."/>
        </authorList>
    </citation>
    <scope>NUCLEOTIDE SEQUENCE [LARGE SCALE GENOMIC DNA]</scope>
    <source>
        <strain evidence="12 13">DSM 101872</strain>
    </source>
</reference>
<evidence type="ECO:0000256" key="9">
    <source>
        <dbReference type="HAMAP-Rule" id="MF_01815"/>
    </source>
</evidence>
<sequence length="322" mass="34766">MKDIEIVASARNIPEQVVTNDDLSQIMDTSDEWIKQRTGIKVRHISAGENTSDLAINVAKVLLKQVSWQADDLDLIIVATMSPDNMTPAVGAMVQGALGAKKAIAFDISAACSGFSYAISIAQDIMIANNFKNAMVIGAEVLSKLLDWQDRTTSVLFGDGAGGVLLRLSSTRHLLAKDLNTFGDLADNLVAGSIAVADSWQDNLHHISAFKMNGREVYRFATHNVPKSILSAAKKANISLDEIDHYLLHQANSRIITQVARKLKQPIEKFPVNISEYGNTAAASEAILLAECLENKVIKPGETIILSGFGGGLTTASLIYKF</sequence>
<evidence type="ECO:0000256" key="6">
    <source>
        <dbReference type="ARBA" id="ARBA00023160"/>
    </source>
</evidence>
<keyword evidence="3 9" id="KW-0808">Transferase</keyword>
<keyword evidence="13" id="KW-1185">Reference proteome</keyword>
<keyword evidence="4 9" id="KW-0276">Fatty acid metabolism</keyword>
<feature type="domain" description="Beta-ketoacyl-[acyl-carrier-protein] synthase III C-terminal" evidence="10">
    <location>
        <begin position="234"/>
        <end position="321"/>
    </location>
</feature>
<feature type="region of interest" description="ACP-binding" evidence="9">
    <location>
        <begin position="250"/>
        <end position="254"/>
    </location>
</feature>
<dbReference type="InterPro" id="IPR016039">
    <property type="entry name" value="Thiolase-like"/>
</dbReference>
<feature type="active site" evidence="9">
    <location>
        <position position="279"/>
    </location>
</feature>
<comment type="catalytic activity">
    <reaction evidence="9">
        <text>malonyl-[ACP] + acetyl-CoA + H(+) = 3-oxobutanoyl-[ACP] + CO2 + CoA</text>
        <dbReference type="Rhea" id="RHEA:12080"/>
        <dbReference type="Rhea" id="RHEA-COMP:9623"/>
        <dbReference type="Rhea" id="RHEA-COMP:9625"/>
        <dbReference type="ChEBI" id="CHEBI:15378"/>
        <dbReference type="ChEBI" id="CHEBI:16526"/>
        <dbReference type="ChEBI" id="CHEBI:57287"/>
        <dbReference type="ChEBI" id="CHEBI:57288"/>
        <dbReference type="ChEBI" id="CHEBI:78449"/>
        <dbReference type="ChEBI" id="CHEBI:78450"/>
        <dbReference type="EC" id="2.3.1.180"/>
    </reaction>
</comment>
<evidence type="ECO:0000256" key="1">
    <source>
        <dbReference type="ARBA" id="ARBA00008642"/>
    </source>
</evidence>
<evidence type="ECO:0000256" key="3">
    <source>
        <dbReference type="ARBA" id="ARBA00022679"/>
    </source>
</evidence>
<dbReference type="EMBL" id="JAGGLU010000003">
    <property type="protein sequence ID" value="MBP2057624.1"/>
    <property type="molecule type" value="Genomic_DNA"/>
</dbReference>
<comment type="subunit">
    <text evidence="9">Homodimer.</text>
</comment>
<dbReference type="PANTHER" id="PTHR43091:SF1">
    <property type="entry name" value="BETA-KETOACYL-[ACYL-CARRIER-PROTEIN] SYNTHASE III, CHLOROPLASTIC"/>
    <property type="match status" value="1"/>
</dbReference>
<dbReference type="RefSeq" id="WP_209686367.1">
    <property type="nucleotide sequence ID" value="NZ_JAGGLU010000003.1"/>
</dbReference>
<comment type="subcellular location">
    <subcellularLocation>
        <location evidence="9">Cytoplasm</location>
    </subcellularLocation>
</comment>
<dbReference type="InterPro" id="IPR013751">
    <property type="entry name" value="ACP_syn_III_N"/>
</dbReference>
<dbReference type="CDD" id="cd00830">
    <property type="entry name" value="KAS_III"/>
    <property type="match status" value="1"/>
</dbReference>